<gene>
    <name evidence="4" type="ORF">EQG63_03050</name>
</gene>
<reference evidence="5" key="1">
    <citation type="submission" date="2019-01" db="EMBL/GenBank/DDBJ databases">
        <title>Cytophagaceae bacterium strain CAR-16.</title>
        <authorList>
            <person name="Chen W.-M."/>
        </authorList>
    </citation>
    <scope>NUCLEOTIDE SEQUENCE [LARGE SCALE GENOMIC DNA]</scope>
    <source>
        <strain evidence="5">LLJ-11</strain>
    </source>
</reference>
<dbReference type="InterPro" id="IPR026444">
    <property type="entry name" value="Secre_tail"/>
</dbReference>
<keyword evidence="5" id="KW-1185">Reference proteome</keyword>
<dbReference type="RefSeq" id="WP_129434274.1">
    <property type="nucleotide sequence ID" value="NZ_SBKO01000001.1"/>
</dbReference>
<dbReference type="OrthoDB" id="8901262at2"/>
<dbReference type="Pfam" id="PF13385">
    <property type="entry name" value="Laminin_G_3"/>
    <property type="match status" value="1"/>
</dbReference>
<dbReference type="GO" id="GO:0004553">
    <property type="term" value="F:hydrolase activity, hydrolyzing O-glycosyl compounds"/>
    <property type="evidence" value="ECO:0007669"/>
    <property type="project" value="UniProtKB-ARBA"/>
</dbReference>
<proteinExistence type="predicted"/>
<evidence type="ECO:0000256" key="2">
    <source>
        <dbReference type="SAM" id="SignalP"/>
    </source>
</evidence>
<comment type="caution">
    <text evidence="4">The sequence shown here is derived from an EMBL/GenBank/DDBJ whole genome shotgun (WGS) entry which is preliminary data.</text>
</comment>
<feature type="signal peptide" evidence="2">
    <location>
        <begin position="1"/>
        <end position="18"/>
    </location>
</feature>
<keyword evidence="1 2" id="KW-0732">Signal</keyword>
<name>A0A4Q1K8M5_9FLAO</name>
<evidence type="ECO:0000313" key="5">
    <source>
        <dbReference type="Proteomes" id="UP000290283"/>
    </source>
</evidence>
<dbReference type="InterPro" id="IPR013320">
    <property type="entry name" value="ConA-like_dom_sf"/>
</dbReference>
<accession>A0A4Q1K8M5</accession>
<sequence>MNTKLSFLVFLFSVKVLAQVPTSNLDSEYQFTNNILDTFGTAENLTQTGSAATFTSDRIGSTTSAINLGGDYFKRSALYSNDLSISFWIKTSVVNANKQTILDQSSRTSATEDNTKPGWYIYLQNGKIGLAANFSWYFTVGGTGGTPYSGNSDYTNSVSTSTIANNTWQHVVITMQKASDYPSPGVLRMRYFYKIYVNNVLETSNGDQYYSMTGSGLHQWNLMSTLRTISISNDHLNNLTATNRYSGSIDDIRVYTTTLTQANVTSLYNELAALSTKDFNELSDFYIYPNPSNSRVTVQSVENIESIEIISLEGRNLKSASGATIDISALSNGVFVMKVKTKDGKIGTKKIIKN</sequence>
<dbReference type="Gene3D" id="2.60.120.200">
    <property type="match status" value="1"/>
</dbReference>
<dbReference type="AlphaFoldDB" id="A0A4Q1K8M5"/>
<protein>
    <submittedName>
        <fullName evidence="4">T9SS type A sorting domain-containing protein</fullName>
    </submittedName>
</protein>
<dbReference type="GO" id="GO:0005975">
    <property type="term" value="P:carbohydrate metabolic process"/>
    <property type="evidence" value="ECO:0007669"/>
    <property type="project" value="UniProtKB-ARBA"/>
</dbReference>
<dbReference type="EMBL" id="SBKO01000001">
    <property type="protein sequence ID" value="RXR20929.1"/>
    <property type="molecule type" value="Genomic_DNA"/>
</dbReference>
<dbReference type="Pfam" id="PF18962">
    <property type="entry name" value="Por_Secre_tail"/>
    <property type="match status" value="1"/>
</dbReference>
<evidence type="ECO:0000313" key="4">
    <source>
        <dbReference type="EMBL" id="RXR20929.1"/>
    </source>
</evidence>
<dbReference type="NCBIfam" id="TIGR04183">
    <property type="entry name" value="Por_Secre_tail"/>
    <property type="match status" value="1"/>
</dbReference>
<evidence type="ECO:0000256" key="1">
    <source>
        <dbReference type="ARBA" id="ARBA00022729"/>
    </source>
</evidence>
<dbReference type="SUPFAM" id="SSF49899">
    <property type="entry name" value="Concanavalin A-like lectins/glucanases"/>
    <property type="match status" value="1"/>
</dbReference>
<feature type="chain" id="PRO_5020957766" evidence="2">
    <location>
        <begin position="19"/>
        <end position="354"/>
    </location>
</feature>
<dbReference type="Proteomes" id="UP000290283">
    <property type="component" value="Unassembled WGS sequence"/>
</dbReference>
<organism evidence="4 5">
    <name type="scientific">Flavobacterium amnicola</name>
    <dbReference type="NCBI Taxonomy" id="2506422"/>
    <lineage>
        <taxon>Bacteria</taxon>
        <taxon>Pseudomonadati</taxon>
        <taxon>Bacteroidota</taxon>
        <taxon>Flavobacteriia</taxon>
        <taxon>Flavobacteriales</taxon>
        <taxon>Flavobacteriaceae</taxon>
        <taxon>Flavobacterium</taxon>
    </lineage>
</organism>
<feature type="domain" description="Secretion system C-terminal sorting" evidence="3">
    <location>
        <begin position="287"/>
        <end position="352"/>
    </location>
</feature>
<evidence type="ECO:0000259" key="3">
    <source>
        <dbReference type="Pfam" id="PF18962"/>
    </source>
</evidence>